<evidence type="ECO:0000313" key="2">
    <source>
        <dbReference type="Proteomes" id="UP000091967"/>
    </source>
</evidence>
<accession>A0A1B8ATA8</accession>
<organism evidence="1 2">
    <name type="scientific">Fusarium poae</name>
    <dbReference type="NCBI Taxonomy" id="36050"/>
    <lineage>
        <taxon>Eukaryota</taxon>
        <taxon>Fungi</taxon>
        <taxon>Dikarya</taxon>
        <taxon>Ascomycota</taxon>
        <taxon>Pezizomycotina</taxon>
        <taxon>Sordariomycetes</taxon>
        <taxon>Hypocreomycetidae</taxon>
        <taxon>Hypocreales</taxon>
        <taxon>Nectriaceae</taxon>
        <taxon>Fusarium</taxon>
    </lineage>
</organism>
<name>A0A1B8ATA8_FUSPO</name>
<evidence type="ECO:0000313" key="1">
    <source>
        <dbReference type="EMBL" id="OBS23772.1"/>
    </source>
</evidence>
<protein>
    <submittedName>
        <fullName evidence="1">Uncharacterized protein</fullName>
    </submittedName>
</protein>
<gene>
    <name evidence="1" type="ORF">FPOA_04320</name>
</gene>
<dbReference type="EMBL" id="LYXU01000002">
    <property type="protein sequence ID" value="OBS23772.1"/>
    <property type="molecule type" value="Genomic_DNA"/>
</dbReference>
<proteinExistence type="predicted"/>
<keyword evidence="2" id="KW-1185">Reference proteome</keyword>
<dbReference type="Proteomes" id="UP000091967">
    <property type="component" value="Unassembled WGS sequence"/>
</dbReference>
<dbReference type="AlphaFoldDB" id="A0A1B8ATA8"/>
<comment type="caution">
    <text evidence="1">The sequence shown here is derived from an EMBL/GenBank/DDBJ whole genome shotgun (WGS) entry which is preliminary data.</text>
</comment>
<sequence>MGLSYGTWAERGVTPPPISTITHSPVCNIPSPYPPEEEEHDKAPIAETILPSSCLSMDASASFGKSV</sequence>
<reference evidence="1 2" key="1">
    <citation type="submission" date="2016-06" db="EMBL/GenBank/DDBJ databases">
        <title>Living apart together: crosstalk between the core and supernumerary genomes in a fungal plant pathogen.</title>
        <authorList>
            <person name="Vanheule A."/>
            <person name="Audenaert K."/>
            <person name="Warris S."/>
            <person name="Van De Geest H."/>
            <person name="Schijlen E."/>
            <person name="Hofte M."/>
            <person name="De Saeger S."/>
            <person name="Haesaert G."/>
            <person name="Waalwijk C."/>
            <person name="Van Der Lee T."/>
        </authorList>
    </citation>
    <scope>NUCLEOTIDE SEQUENCE [LARGE SCALE GENOMIC DNA]</scope>
    <source>
        <strain evidence="1 2">2516</strain>
    </source>
</reference>